<dbReference type="InterPro" id="IPR002347">
    <property type="entry name" value="SDR_fam"/>
</dbReference>
<protein>
    <recommendedName>
        <fullName evidence="4">NAD(P)-binding protein</fullName>
    </recommendedName>
</protein>
<dbReference type="PRINTS" id="PR00081">
    <property type="entry name" value="GDHRDH"/>
</dbReference>
<accession>A0A0C9T638</accession>
<dbReference type="Pfam" id="PF00106">
    <property type="entry name" value="adh_short"/>
    <property type="match status" value="1"/>
</dbReference>
<evidence type="ECO:0008006" key="4">
    <source>
        <dbReference type="Google" id="ProtNLM"/>
    </source>
</evidence>
<sequence length="191" mass="20401">ITYVSSFSGGIGRATALALARHGCLIAVHYNSAASTAASLVDTLNAGHASPRAKAFQADLSTYEATRALHKAVVEQMGHIDILFSNHGITGLTIGRHGEVGDVDIEEFERVWRVNSGTSYLLAQLCIPHMETQQWGRVIFCSSVAANTGGVIGPHYASSKSALHGTMHWLAARYAKSGIVSPPPIHLSRQR</sequence>
<dbReference type="GO" id="GO:0006633">
    <property type="term" value="P:fatty acid biosynthetic process"/>
    <property type="evidence" value="ECO:0007669"/>
    <property type="project" value="TreeGrafter"/>
</dbReference>
<dbReference type="AlphaFoldDB" id="A0A0C9T638"/>
<dbReference type="Gene3D" id="3.40.50.720">
    <property type="entry name" value="NAD(P)-binding Rossmann-like Domain"/>
    <property type="match status" value="1"/>
</dbReference>
<feature type="non-terminal residue" evidence="2">
    <location>
        <position position="191"/>
    </location>
</feature>
<evidence type="ECO:0000313" key="3">
    <source>
        <dbReference type="Proteomes" id="UP000053263"/>
    </source>
</evidence>
<dbReference type="Proteomes" id="UP000053263">
    <property type="component" value="Unassembled WGS sequence"/>
</dbReference>
<dbReference type="PANTHER" id="PTHR42760:SF127">
    <property type="entry name" value="3-KETOACYL-ACYL CARRIER PROTEIN REDUCTASE-RELATED"/>
    <property type="match status" value="1"/>
</dbReference>
<dbReference type="HOGENOM" id="CLU_010194_1_3_1"/>
<evidence type="ECO:0000313" key="2">
    <source>
        <dbReference type="EMBL" id="KII84774.1"/>
    </source>
</evidence>
<dbReference type="SUPFAM" id="SSF51735">
    <property type="entry name" value="NAD(P)-binding Rossmann-fold domains"/>
    <property type="match status" value="1"/>
</dbReference>
<name>A0A0C9T638_PLICR</name>
<dbReference type="GO" id="GO:0016616">
    <property type="term" value="F:oxidoreductase activity, acting on the CH-OH group of donors, NAD or NADP as acceptor"/>
    <property type="evidence" value="ECO:0007669"/>
    <property type="project" value="TreeGrafter"/>
</dbReference>
<dbReference type="PANTHER" id="PTHR42760">
    <property type="entry name" value="SHORT-CHAIN DEHYDROGENASES/REDUCTASES FAMILY MEMBER"/>
    <property type="match status" value="1"/>
</dbReference>
<dbReference type="GO" id="GO:0048038">
    <property type="term" value="F:quinone binding"/>
    <property type="evidence" value="ECO:0007669"/>
    <property type="project" value="TreeGrafter"/>
</dbReference>
<keyword evidence="3" id="KW-1185">Reference proteome</keyword>
<evidence type="ECO:0000256" key="1">
    <source>
        <dbReference type="ARBA" id="ARBA00006484"/>
    </source>
</evidence>
<dbReference type="OrthoDB" id="1888931at2759"/>
<gene>
    <name evidence="2" type="ORF">PLICRDRAFT_117023</name>
</gene>
<proteinExistence type="inferred from homology"/>
<organism evidence="2 3">
    <name type="scientific">Plicaturopsis crispa FD-325 SS-3</name>
    <dbReference type="NCBI Taxonomy" id="944288"/>
    <lineage>
        <taxon>Eukaryota</taxon>
        <taxon>Fungi</taxon>
        <taxon>Dikarya</taxon>
        <taxon>Basidiomycota</taxon>
        <taxon>Agaricomycotina</taxon>
        <taxon>Agaricomycetes</taxon>
        <taxon>Agaricomycetidae</taxon>
        <taxon>Amylocorticiales</taxon>
        <taxon>Amylocorticiaceae</taxon>
        <taxon>Plicatura</taxon>
        <taxon>Plicaturopsis crispa</taxon>
    </lineage>
</organism>
<reference evidence="2 3" key="1">
    <citation type="submission" date="2014-06" db="EMBL/GenBank/DDBJ databases">
        <title>Evolutionary Origins and Diversification of the Mycorrhizal Mutualists.</title>
        <authorList>
            <consortium name="DOE Joint Genome Institute"/>
            <consortium name="Mycorrhizal Genomics Consortium"/>
            <person name="Kohler A."/>
            <person name="Kuo A."/>
            <person name="Nagy L.G."/>
            <person name="Floudas D."/>
            <person name="Copeland A."/>
            <person name="Barry K.W."/>
            <person name="Cichocki N."/>
            <person name="Veneault-Fourrey C."/>
            <person name="LaButti K."/>
            <person name="Lindquist E.A."/>
            <person name="Lipzen A."/>
            <person name="Lundell T."/>
            <person name="Morin E."/>
            <person name="Murat C."/>
            <person name="Riley R."/>
            <person name="Ohm R."/>
            <person name="Sun H."/>
            <person name="Tunlid A."/>
            <person name="Henrissat B."/>
            <person name="Grigoriev I.V."/>
            <person name="Hibbett D.S."/>
            <person name="Martin F."/>
        </authorList>
    </citation>
    <scope>NUCLEOTIDE SEQUENCE [LARGE SCALE GENOMIC DNA]</scope>
    <source>
        <strain evidence="2 3">FD-325 SS-3</strain>
    </source>
</reference>
<dbReference type="InterPro" id="IPR036291">
    <property type="entry name" value="NAD(P)-bd_dom_sf"/>
</dbReference>
<dbReference type="CDD" id="cd05233">
    <property type="entry name" value="SDR_c"/>
    <property type="match status" value="1"/>
</dbReference>
<dbReference type="EMBL" id="KN832569">
    <property type="protein sequence ID" value="KII84774.1"/>
    <property type="molecule type" value="Genomic_DNA"/>
</dbReference>
<comment type="similarity">
    <text evidence="1">Belongs to the short-chain dehydrogenases/reductases (SDR) family.</text>
</comment>